<dbReference type="PANTHER" id="PTHR17224">
    <property type="entry name" value="PEPTIDYL-TRNA HYDROLASE"/>
    <property type="match status" value="1"/>
</dbReference>
<evidence type="ECO:0000256" key="8">
    <source>
        <dbReference type="RuleBase" id="RU004320"/>
    </source>
</evidence>
<accession>A0A1F7XCJ7</accession>
<dbReference type="NCBIfam" id="TIGR00447">
    <property type="entry name" value="pth"/>
    <property type="match status" value="1"/>
</dbReference>
<gene>
    <name evidence="9" type="ORF">A2Z22_03445</name>
</gene>
<evidence type="ECO:0000256" key="1">
    <source>
        <dbReference type="ARBA" id="ARBA00013260"/>
    </source>
</evidence>
<dbReference type="Proteomes" id="UP000177053">
    <property type="component" value="Unassembled WGS sequence"/>
</dbReference>
<evidence type="ECO:0000256" key="7">
    <source>
        <dbReference type="RuleBase" id="RU000673"/>
    </source>
</evidence>
<dbReference type="GO" id="GO:0000049">
    <property type="term" value="F:tRNA binding"/>
    <property type="evidence" value="ECO:0007669"/>
    <property type="project" value="UniProtKB-KW"/>
</dbReference>
<dbReference type="GO" id="GO:0004045">
    <property type="term" value="F:peptidyl-tRNA hydrolase activity"/>
    <property type="evidence" value="ECO:0007669"/>
    <property type="project" value="UniProtKB-EC"/>
</dbReference>
<comment type="similarity">
    <text evidence="5 8">Belongs to the PTH family.</text>
</comment>
<evidence type="ECO:0000256" key="4">
    <source>
        <dbReference type="ARBA" id="ARBA00022884"/>
    </source>
</evidence>
<keyword evidence="2" id="KW-0820">tRNA-binding</keyword>
<comment type="catalytic activity">
    <reaction evidence="7">
        <text>an N-acyl-L-alpha-aminoacyl-tRNA + H2O = an N-acyl-L-amino acid + a tRNA + H(+)</text>
        <dbReference type="Rhea" id="RHEA:54448"/>
        <dbReference type="Rhea" id="RHEA-COMP:10123"/>
        <dbReference type="Rhea" id="RHEA-COMP:13883"/>
        <dbReference type="ChEBI" id="CHEBI:15377"/>
        <dbReference type="ChEBI" id="CHEBI:15378"/>
        <dbReference type="ChEBI" id="CHEBI:59874"/>
        <dbReference type="ChEBI" id="CHEBI:78442"/>
        <dbReference type="ChEBI" id="CHEBI:138191"/>
        <dbReference type="EC" id="3.1.1.29"/>
    </reaction>
</comment>
<comment type="caution">
    <text evidence="9">The sequence shown here is derived from an EMBL/GenBank/DDBJ whole genome shotgun (WGS) entry which is preliminary data.</text>
</comment>
<evidence type="ECO:0000256" key="3">
    <source>
        <dbReference type="ARBA" id="ARBA00022801"/>
    </source>
</evidence>
<dbReference type="InterPro" id="IPR018171">
    <property type="entry name" value="Pept_tRNA_hydro_CS"/>
</dbReference>
<evidence type="ECO:0000256" key="5">
    <source>
        <dbReference type="ARBA" id="ARBA00038063"/>
    </source>
</evidence>
<dbReference type="AlphaFoldDB" id="A0A1F7XCJ7"/>
<dbReference type="Pfam" id="PF01195">
    <property type="entry name" value="Pept_tRNA_hydro"/>
    <property type="match status" value="1"/>
</dbReference>
<dbReference type="EMBL" id="MGFS01000003">
    <property type="protein sequence ID" value="OGM12118.1"/>
    <property type="molecule type" value="Genomic_DNA"/>
</dbReference>
<organism evidence="9 10">
    <name type="scientific">Candidatus Woesebacteria bacterium RBG_16_34_12</name>
    <dbReference type="NCBI Taxonomy" id="1802480"/>
    <lineage>
        <taxon>Bacteria</taxon>
        <taxon>Candidatus Woeseibacteriota</taxon>
    </lineage>
</organism>
<proteinExistence type="inferred from homology"/>
<name>A0A1F7XCJ7_9BACT</name>
<dbReference type="PROSITE" id="PS01195">
    <property type="entry name" value="PEPT_TRNA_HYDROL_1"/>
    <property type="match status" value="1"/>
</dbReference>
<evidence type="ECO:0000313" key="9">
    <source>
        <dbReference type="EMBL" id="OGM12118.1"/>
    </source>
</evidence>
<sequence length="208" mass="23499">MKLIIGIGNPGEKYKKTRHNVGFLVVDSLWSLVSRSSGWRLERKFQAEVCRPESKDLILAKPQTMMNESGIAVKKLVDFYKVKLDELYVIHDDLDVELGEYKIQFGTGPKVHYGIQSINQALGTLRLRSGQASDYWRVRVGIENRKVEQVGQVDKVVKTKRVTGEPSFAKASKGKEYVLQDFTFEEQKIVDGVIKKVVGELLNRVAGS</sequence>
<dbReference type="SUPFAM" id="SSF53178">
    <property type="entry name" value="Peptidyl-tRNA hydrolase-like"/>
    <property type="match status" value="1"/>
</dbReference>
<evidence type="ECO:0000256" key="2">
    <source>
        <dbReference type="ARBA" id="ARBA00022555"/>
    </source>
</evidence>
<dbReference type="Gene3D" id="3.40.50.1470">
    <property type="entry name" value="Peptidyl-tRNA hydrolase"/>
    <property type="match status" value="1"/>
</dbReference>
<evidence type="ECO:0000256" key="6">
    <source>
        <dbReference type="ARBA" id="ARBA00050038"/>
    </source>
</evidence>
<dbReference type="EC" id="3.1.1.29" evidence="1 7"/>
<keyword evidence="3 7" id="KW-0378">Hydrolase</keyword>
<evidence type="ECO:0000313" key="10">
    <source>
        <dbReference type="Proteomes" id="UP000177053"/>
    </source>
</evidence>
<dbReference type="InterPro" id="IPR036416">
    <property type="entry name" value="Pept_tRNA_hydro_sf"/>
</dbReference>
<reference evidence="9 10" key="1">
    <citation type="journal article" date="2016" name="Nat. Commun.">
        <title>Thousands of microbial genomes shed light on interconnected biogeochemical processes in an aquifer system.</title>
        <authorList>
            <person name="Anantharaman K."/>
            <person name="Brown C.T."/>
            <person name="Hug L.A."/>
            <person name="Sharon I."/>
            <person name="Castelle C.J."/>
            <person name="Probst A.J."/>
            <person name="Thomas B.C."/>
            <person name="Singh A."/>
            <person name="Wilkins M.J."/>
            <person name="Karaoz U."/>
            <person name="Brodie E.L."/>
            <person name="Williams K.H."/>
            <person name="Hubbard S.S."/>
            <person name="Banfield J.F."/>
        </authorList>
    </citation>
    <scope>NUCLEOTIDE SEQUENCE [LARGE SCALE GENOMIC DNA]</scope>
</reference>
<keyword evidence="4" id="KW-0694">RNA-binding</keyword>
<protein>
    <recommendedName>
        <fullName evidence="6 7">Peptidyl-tRNA hydrolase</fullName>
        <ecNumber evidence="1 7">3.1.1.29</ecNumber>
    </recommendedName>
</protein>
<dbReference type="InterPro" id="IPR001328">
    <property type="entry name" value="Pept_tRNA_hydro"/>
</dbReference>
<dbReference type="PANTHER" id="PTHR17224:SF1">
    <property type="entry name" value="PEPTIDYL-TRNA HYDROLASE"/>
    <property type="match status" value="1"/>
</dbReference>
<dbReference type="CDD" id="cd00462">
    <property type="entry name" value="PTH"/>
    <property type="match status" value="1"/>
</dbReference>